<sequence>MIVALSTHLFMVLLHIVGLIVTLTCGWCPSALPDMVMHSSTTAITPLDGNKSKNPKIIYRDEMIGTQWDEGAIEMWVPLFIPRHTRHHALLVYGTLQLPLLDGRLNRCNTHLRQQSNVA</sequence>
<accession>M2UM40</accession>
<dbReference type="EMBL" id="KB445579">
    <property type="protein sequence ID" value="EMD89002.1"/>
    <property type="molecule type" value="Genomic_DNA"/>
</dbReference>
<reference evidence="3" key="2">
    <citation type="journal article" date="2013" name="PLoS Genet.">
        <title>Comparative genome structure, secondary metabolite, and effector coding capacity across Cochliobolus pathogens.</title>
        <authorList>
            <person name="Condon B.J."/>
            <person name="Leng Y."/>
            <person name="Wu D."/>
            <person name="Bushley K.E."/>
            <person name="Ohm R.A."/>
            <person name="Otillar R."/>
            <person name="Martin J."/>
            <person name="Schackwitz W."/>
            <person name="Grimwood J."/>
            <person name="MohdZainudin N."/>
            <person name="Xue C."/>
            <person name="Wang R."/>
            <person name="Manning V.A."/>
            <person name="Dhillon B."/>
            <person name="Tu Z.J."/>
            <person name="Steffenson B.J."/>
            <person name="Salamov A."/>
            <person name="Sun H."/>
            <person name="Lowry S."/>
            <person name="LaButti K."/>
            <person name="Han J."/>
            <person name="Copeland A."/>
            <person name="Lindquist E."/>
            <person name="Barry K."/>
            <person name="Schmutz J."/>
            <person name="Baker S.E."/>
            <person name="Ciuffetti L.M."/>
            <person name="Grigoriev I.V."/>
            <person name="Zhong S."/>
            <person name="Turgeon B.G."/>
        </authorList>
    </citation>
    <scope>NUCLEOTIDE SEQUENCE [LARGE SCALE GENOMIC DNA]</scope>
    <source>
        <strain evidence="3">C5 / ATCC 48332 / race O</strain>
    </source>
</reference>
<feature type="chain" id="PRO_5004026925" description="Secreted protein" evidence="1">
    <location>
        <begin position="27"/>
        <end position="119"/>
    </location>
</feature>
<dbReference type="HOGENOM" id="CLU_2061273_0_0_1"/>
<name>M2UM40_COCH5</name>
<proteinExistence type="predicted"/>
<reference evidence="2 3" key="1">
    <citation type="journal article" date="2012" name="PLoS Pathog.">
        <title>Diverse lifestyles and strategies of plant pathogenesis encoded in the genomes of eighteen Dothideomycetes fungi.</title>
        <authorList>
            <person name="Ohm R.A."/>
            <person name="Feau N."/>
            <person name="Henrissat B."/>
            <person name="Schoch C.L."/>
            <person name="Horwitz B.A."/>
            <person name="Barry K.W."/>
            <person name="Condon B.J."/>
            <person name="Copeland A.C."/>
            <person name="Dhillon B."/>
            <person name="Glaser F."/>
            <person name="Hesse C.N."/>
            <person name="Kosti I."/>
            <person name="LaButti K."/>
            <person name="Lindquist E.A."/>
            <person name="Lucas S."/>
            <person name="Salamov A.A."/>
            <person name="Bradshaw R.E."/>
            <person name="Ciuffetti L."/>
            <person name="Hamelin R.C."/>
            <person name="Kema G.H.J."/>
            <person name="Lawrence C."/>
            <person name="Scott J.A."/>
            <person name="Spatafora J.W."/>
            <person name="Turgeon B.G."/>
            <person name="de Wit P.J.G.M."/>
            <person name="Zhong S."/>
            <person name="Goodwin S.B."/>
            <person name="Grigoriev I.V."/>
        </authorList>
    </citation>
    <scope>NUCLEOTIDE SEQUENCE [LARGE SCALE GENOMIC DNA]</scope>
    <source>
        <strain evidence="3">C5 / ATCC 48332 / race O</strain>
    </source>
</reference>
<keyword evidence="3" id="KW-1185">Reference proteome</keyword>
<protein>
    <recommendedName>
        <fullName evidence="4">Secreted protein</fullName>
    </recommendedName>
</protein>
<evidence type="ECO:0000313" key="3">
    <source>
        <dbReference type="Proteomes" id="UP000016936"/>
    </source>
</evidence>
<evidence type="ECO:0000256" key="1">
    <source>
        <dbReference type="SAM" id="SignalP"/>
    </source>
</evidence>
<feature type="signal peptide" evidence="1">
    <location>
        <begin position="1"/>
        <end position="26"/>
    </location>
</feature>
<dbReference type="Proteomes" id="UP000016936">
    <property type="component" value="Unassembled WGS sequence"/>
</dbReference>
<gene>
    <name evidence="2" type="ORF">COCHEDRAFT_1157832</name>
</gene>
<organism evidence="2 3">
    <name type="scientific">Cochliobolus heterostrophus (strain C5 / ATCC 48332 / race O)</name>
    <name type="common">Southern corn leaf blight fungus</name>
    <name type="synonym">Bipolaris maydis</name>
    <dbReference type="NCBI Taxonomy" id="701091"/>
    <lineage>
        <taxon>Eukaryota</taxon>
        <taxon>Fungi</taxon>
        <taxon>Dikarya</taxon>
        <taxon>Ascomycota</taxon>
        <taxon>Pezizomycotina</taxon>
        <taxon>Dothideomycetes</taxon>
        <taxon>Pleosporomycetidae</taxon>
        <taxon>Pleosporales</taxon>
        <taxon>Pleosporineae</taxon>
        <taxon>Pleosporaceae</taxon>
        <taxon>Bipolaris</taxon>
    </lineage>
</organism>
<evidence type="ECO:0008006" key="4">
    <source>
        <dbReference type="Google" id="ProtNLM"/>
    </source>
</evidence>
<keyword evidence="1" id="KW-0732">Signal</keyword>
<evidence type="ECO:0000313" key="2">
    <source>
        <dbReference type="EMBL" id="EMD89002.1"/>
    </source>
</evidence>
<dbReference type="AlphaFoldDB" id="M2UM40"/>